<evidence type="ECO:0000313" key="4">
    <source>
        <dbReference type="Proteomes" id="UP000663992"/>
    </source>
</evidence>
<organism evidence="3 4">
    <name type="scientific">Bowmanella yangjiangensis</name>
    <dbReference type="NCBI Taxonomy" id="2811230"/>
    <lineage>
        <taxon>Bacteria</taxon>
        <taxon>Pseudomonadati</taxon>
        <taxon>Pseudomonadota</taxon>
        <taxon>Gammaproteobacteria</taxon>
        <taxon>Alteromonadales</taxon>
        <taxon>Alteromonadaceae</taxon>
        <taxon>Bowmanella</taxon>
    </lineage>
</organism>
<dbReference type="InterPro" id="IPR042099">
    <property type="entry name" value="ANL_N_sf"/>
</dbReference>
<dbReference type="Pfam" id="PF00501">
    <property type="entry name" value="AMP-binding"/>
    <property type="match status" value="1"/>
</dbReference>
<gene>
    <name evidence="3" type="ORF">J0A65_01940</name>
</gene>
<reference evidence="3 4" key="1">
    <citation type="submission" date="2021-03" db="EMBL/GenBank/DDBJ databases">
        <title>novel species isolated from a fishpond in China.</title>
        <authorList>
            <person name="Lu H."/>
            <person name="Cai Z."/>
        </authorList>
    </citation>
    <scope>NUCLEOTIDE SEQUENCE [LARGE SCALE GENOMIC DNA]</scope>
    <source>
        <strain evidence="3 4">Y57</strain>
    </source>
</reference>
<dbReference type="SUPFAM" id="SSF56801">
    <property type="entry name" value="Acetyl-CoA synthetase-like"/>
    <property type="match status" value="1"/>
</dbReference>
<dbReference type="PANTHER" id="PTHR43767:SF8">
    <property type="entry name" value="LONG-CHAIN-FATTY-ACID--COA LIGASE"/>
    <property type="match status" value="1"/>
</dbReference>
<accession>A0ABS3CNB1</accession>
<keyword evidence="4" id="KW-1185">Reference proteome</keyword>
<sequence>MYFPACDFAPDAMALCSSDAQLSYGQLAEQVELRADWLKQHGIQCVALSLENSIEWVLMDLACQRADVCCVPVPVFFSKPQRDHLLSAAAVDLIVSAPLKGQDNQPFGSFSVEHIRPEKAAQLPQGTGKITFTSGSTGMPKGVCLSHASQQITAQALVDTLAMDDVVHLCLLPLATLLENVAGVYAPLLAGGKVVLADDAQRGFIGSQLTDPAAMLALISQWQPTSLILVPELLTLLIQAWRQGWRPPASLQFIAVGGARVSAALLKQAQAIGLPVYQGYGLSECVSVVALNTPEHNQLKSVGRPLPHNRLEIEDDELLVRGNLFLGYLNQPESWYPDVVRTGDKASFIDGYVGIDGRFKNLLINSLGRNISPEWVEAEVMASGMFRHVMLVGDSQPFCTALLVPMQAQLPAALVASAIDATNVRLPDYAKIRAWHLLSADEMQDTSLFTANGKLKRDVMLQRFAKYIDAFYQMENYVESGAYHEAI</sequence>
<proteinExistence type="predicted"/>
<protein>
    <submittedName>
        <fullName evidence="3">AMP-binding protein</fullName>
    </submittedName>
</protein>
<evidence type="ECO:0000259" key="2">
    <source>
        <dbReference type="Pfam" id="PF00501"/>
    </source>
</evidence>
<evidence type="ECO:0000313" key="3">
    <source>
        <dbReference type="EMBL" id="MBN7818603.1"/>
    </source>
</evidence>
<evidence type="ECO:0000256" key="1">
    <source>
        <dbReference type="ARBA" id="ARBA00022598"/>
    </source>
</evidence>
<dbReference type="InterPro" id="IPR020845">
    <property type="entry name" value="AMP-binding_CS"/>
</dbReference>
<dbReference type="Gene3D" id="3.40.50.12780">
    <property type="entry name" value="N-terminal domain of ligase-like"/>
    <property type="match status" value="1"/>
</dbReference>
<dbReference type="InterPro" id="IPR000873">
    <property type="entry name" value="AMP-dep_synth/lig_dom"/>
</dbReference>
<dbReference type="Proteomes" id="UP000663992">
    <property type="component" value="Unassembled WGS sequence"/>
</dbReference>
<dbReference type="InterPro" id="IPR050237">
    <property type="entry name" value="ATP-dep_AMP-bd_enzyme"/>
</dbReference>
<dbReference type="RefSeq" id="WP_206592421.1">
    <property type="nucleotide sequence ID" value="NZ_JAFKCS010000001.1"/>
</dbReference>
<name>A0ABS3CNB1_9ALTE</name>
<feature type="domain" description="AMP-dependent synthetase/ligase" evidence="2">
    <location>
        <begin position="9"/>
        <end position="317"/>
    </location>
</feature>
<dbReference type="PANTHER" id="PTHR43767">
    <property type="entry name" value="LONG-CHAIN-FATTY-ACID--COA LIGASE"/>
    <property type="match status" value="1"/>
</dbReference>
<keyword evidence="1" id="KW-0436">Ligase</keyword>
<dbReference type="PROSITE" id="PS00455">
    <property type="entry name" value="AMP_BINDING"/>
    <property type="match status" value="1"/>
</dbReference>
<dbReference type="EMBL" id="JAFKCS010000001">
    <property type="protein sequence ID" value="MBN7818603.1"/>
    <property type="molecule type" value="Genomic_DNA"/>
</dbReference>
<comment type="caution">
    <text evidence="3">The sequence shown here is derived from an EMBL/GenBank/DDBJ whole genome shotgun (WGS) entry which is preliminary data.</text>
</comment>
<dbReference type="Pfam" id="PF23562">
    <property type="entry name" value="AMP-binding_C_3"/>
    <property type="match status" value="1"/>
</dbReference>